<evidence type="ECO:0000256" key="2">
    <source>
        <dbReference type="ARBA" id="ARBA00004141"/>
    </source>
</evidence>
<evidence type="ECO:0000256" key="1">
    <source>
        <dbReference type="ARBA" id="ARBA00001947"/>
    </source>
</evidence>
<comment type="similarity">
    <text evidence="3">Belongs to the peptidase M50B family.</text>
</comment>
<gene>
    <name evidence="10" type="ORF">C6P37_03095</name>
</gene>
<keyword evidence="5 8" id="KW-1133">Transmembrane helix</keyword>
<evidence type="ECO:0000313" key="10">
    <source>
        <dbReference type="EMBL" id="REJ30450.1"/>
    </source>
</evidence>
<keyword evidence="4 8" id="KW-0812">Transmembrane</keyword>
<comment type="caution">
    <text evidence="10">The sequence shown here is derived from an EMBL/GenBank/DDBJ whole genome shotgun (WGS) entry which is preliminary data.</text>
</comment>
<dbReference type="GO" id="GO:0016020">
    <property type="term" value="C:membrane"/>
    <property type="evidence" value="ECO:0007669"/>
    <property type="project" value="UniProtKB-SubCell"/>
</dbReference>
<accession>A0A3E0K710</accession>
<dbReference type="AlphaFoldDB" id="A0A3E0K710"/>
<comment type="subcellular location">
    <subcellularLocation>
        <location evidence="2">Membrane</location>
        <topology evidence="2">Multi-pass membrane protein</topology>
    </subcellularLocation>
</comment>
<proteinExistence type="inferred from homology"/>
<feature type="transmembrane region" description="Helical" evidence="8">
    <location>
        <begin position="113"/>
        <end position="132"/>
    </location>
</feature>
<feature type="transmembrane region" description="Helical" evidence="8">
    <location>
        <begin position="9"/>
        <end position="26"/>
    </location>
</feature>
<dbReference type="Proteomes" id="UP000257014">
    <property type="component" value="Unassembled WGS sequence"/>
</dbReference>
<name>A0A3E0K710_9BACI</name>
<evidence type="ECO:0000256" key="8">
    <source>
        <dbReference type="SAM" id="Phobius"/>
    </source>
</evidence>
<comment type="cofactor">
    <cofactor evidence="1">
        <name>Zn(2+)</name>
        <dbReference type="ChEBI" id="CHEBI:29105"/>
    </cofactor>
</comment>
<dbReference type="Pfam" id="PF02163">
    <property type="entry name" value="Peptidase_M50"/>
    <property type="match status" value="1"/>
</dbReference>
<sequence length="354" mass="41166">MRKIIDRPGLLLLMIFFISLLISNIFPSSAPTVFDLWILFLGLLISIFWHELGHTIFGVSAGLRFHFLAFGPFFIEKAQGKVKIRENKHWMYFGGVSFLTPAPHGFSKIKAKWGLYLFGGPFFSLIAFFGFFMIWKTAENDRMLWYAILNMAIFIATSFPIPKGEANDGGNLFLLFRDKDQTYLLKIQVLSEMFGSKRPMDWDKGLIEQCKGIMKEKNALENPMINTFLFYHYFDAGKMEQILSILEPIVHGPPLRDKKWIKGSFNSLYILCKFLYENNEDSLEEFEKLFKEIPRFDSYAYHRSLAIIKFLKGDVEGAKNLINQLERELDHTDGQGMYHTEKEILQKLRGKMLI</sequence>
<evidence type="ECO:0000256" key="3">
    <source>
        <dbReference type="ARBA" id="ARBA00007931"/>
    </source>
</evidence>
<feature type="transmembrane region" description="Helical" evidence="8">
    <location>
        <begin position="32"/>
        <end position="49"/>
    </location>
</feature>
<evidence type="ECO:0000313" key="11">
    <source>
        <dbReference type="Proteomes" id="UP000257014"/>
    </source>
</evidence>
<dbReference type="InterPro" id="IPR008915">
    <property type="entry name" value="Peptidase_M50"/>
</dbReference>
<evidence type="ECO:0000256" key="4">
    <source>
        <dbReference type="ARBA" id="ARBA00022692"/>
    </source>
</evidence>
<evidence type="ECO:0000256" key="6">
    <source>
        <dbReference type="ARBA" id="ARBA00023136"/>
    </source>
</evidence>
<evidence type="ECO:0000256" key="7">
    <source>
        <dbReference type="SAM" id="Coils"/>
    </source>
</evidence>
<keyword evidence="6 8" id="KW-0472">Membrane</keyword>
<evidence type="ECO:0000256" key="5">
    <source>
        <dbReference type="ARBA" id="ARBA00022989"/>
    </source>
</evidence>
<feature type="domain" description="Peptidase M50" evidence="9">
    <location>
        <begin position="40"/>
        <end position="230"/>
    </location>
</feature>
<reference evidence="10 11" key="1">
    <citation type="submission" date="2018-03" db="EMBL/GenBank/DDBJ databases">
        <authorList>
            <person name="Keele B.F."/>
        </authorList>
    </citation>
    <scope>NUCLEOTIDE SEQUENCE [LARGE SCALE GENOMIC DNA]</scope>
    <source>
        <strain evidence="10">ZCTH4_d</strain>
    </source>
</reference>
<protein>
    <submittedName>
        <fullName evidence="10">Peptidase M50</fullName>
    </submittedName>
</protein>
<organism evidence="10 11">
    <name type="scientific">Caldibacillus debilis</name>
    <dbReference type="NCBI Taxonomy" id="301148"/>
    <lineage>
        <taxon>Bacteria</taxon>
        <taxon>Bacillati</taxon>
        <taxon>Bacillota</taxon>
        <taxon>Bacilli</taxon>
        <taxon>Bacillales</taxon>
        <taxon>Bacillaceae</taxon>
        <taxon>Caldibacillus</taxon>
    </lineage>
</organism>
<evidence type="ECO:0000259" key="9">
    <source>
        <dbReference type="Pfam" id="PF02163"/>
    </source>
</evidence>
<feature type="coiled-coil region" evidence="7">
    <location>
        <begin position="308"/>
        <end position="335"/>
    </location>
</feature>
<dbReference type="GO" id="GO:0006508">
    <property type="term" value="P:proteolysis"/>
    <property type="evidence" value="ECO:0007669"/>
    <property type="project" value="InterPro"/>
</dbReference>
<keyword evidence="7" id="KW-0175">Coiled coil</keyword>
<dbReference type="EMBL" id="QEWE01000010">
    <property type="protein sequence ID" value="REJ30450.1"/>
    <property type="molecule type" value="Genomic_DNA"/>
</dbReference>